<dbReference type="Gramene" id="ERN19732">
    <property type="protein sequence ID" value="ERN19732"/>
    <property type="gene ID" value="AMTR_s00062p00210470"/>
</dbReference>
<evidence type="ECO:0000259" key="7">
    <source>
        <dbReference type="Pfam" id="PF06814"/>
    </source>
</evidence>
<name>U5DE78_AMBTC</name>
<dbReference type="PANTHER" id="PTHR21229:SF22">
    <property type="entry name" value="DBJ|BAA84809.1"/>
    <property type="match status" value="1"/>
</dbReference>
<proteinExistence type="predicted"/>
<evidence type="ECO:0000256" key="4">
    <source>
        <dbReference type="ARBA" id="ARBA00022989"/>
    </source>
</evidence>
<dbReference type="Proteomes" id="UP000017836">
    <property type="component" value="Unassembled WGS sequence"/>
</dbReference>
<evidence type="ECO:0000256" key="6">
    <source>
        <dbReference type="SAM" id="Phobius"/>
    </source>
</evidence>
<comment type="subcellular location">
    <subcellularLocation>
        <location evidence="1">Membrane</location>
        <topology evidence="1">Multi-pass membrane protein</topology>
    </subcellularLocation>
</comment>
<gene>
    <name evidence="9" type="ORF">AMTR_s00062p00210470</name>
</gene>
<keyword evidence="2 6" id="KW-0812">Transmembrane</keyword>
<dbReference type="HOGENOM" id="CLU_020277_4_0_1"/>
<dbReference type="Pfam" id="PF21904">
    <property type="entry name" value="CAND6-7_N"/>
    <property type="match status" value="1"/>
</dbReference>
<keyword evidence="5 6" id="KW-0472">Membrane</keyword>
<feature type="transmembrane region" description="Helical" evidence="6">
    <location>
        <begin position="185"/>
        <end position="208"/>
    </location>
</feature>
<evidence type="ECO:0000313" key="10">
    <source>
        <dbReference type="Proteomes" id="UP000017836"/>
    </source>
</evidence>
<dbReference type="AlphaFoldDB" id="U5DE78"/>
<feature type="transmembrane region" description="Helical" evidence="6">
    <location>
        <begin position="398"/>
        <end position="417"/>
    </location>
</feature>
<sequence length="453" mass="51669">MAPPLPSLPCFYVLQFFLLFLAYQTAFADIRETRISTDSRPFIQILEFGFTRNGKLEVSVSNVSWSWPSGVNQAFNSSKLGFFVLPDEDWEELEMELSELSNTRNACVFETRSPSVNPLLTFSALNYSAKSISLSISEPDEYNLIFANCLSPLEITMNVKIVAYNLGKDGKKEYLSQGQGQLPTLYFIFSVVYFLLFLLWVSLCVMKWTWVTKIHYLMGLLVVVKSLNLLCEAMDKSRIQRTGTPHGWDMAFYAFSVLKGIMLFTVIALIGTGWSILKPSLQDKDKKLLAVVIPLQVLDNLLMVTIDEVGPSIKGWEMWKNVFLVLDFICCVVVLLPVVWSIKHLREASRSDGKAAKSLAKLTLFRQYYVVVISYVYFSRFVLFLMEEAVSYQYDWTCNLLLELVSVAFYLLTGYNFKPAQLNPYVRIDDDEEEVAMVAATMDGQLDDDDFEI</sequence>
<dbReference type="InterPro" id="IPR053937">
    <property type="entry name" value="GOST_TM"/>
</dbReference>
<keyword evidence="10" id="KW-1185">Reference proteome</keyword>
<dbReference type="KEGG" id="atr:18448127"/>
<dbReference type="PANTHER" id="PTHR21229">
    <property type="entry name" value="LUNG SEVEN TRANSMEMBRANE RECEPTOR"/>
    <property type="match status" value="1"/>
</dbReference>
<dbReference type="eggNOG" id="KOG2569">
    <property type="taxonomic scope" value="Eukaryota"/>
</dbReference>
<feature type="transmembrane region" description="Helical" evidence="6">
    <location>
        <begin position="12"/>
        <end position="30"/>
    </location>
</feature>
<evidence type="ECO:0000256" key="1">
    <source>
        <dbReference type="ARBA" id="ARBA00004141"/>
    </source>
</evidence>
<dbReference type="OrthoDB" id="29657at2759"/>
<evidence type="ECO:0000313" key="9">
    <source>
        <dbReference type="EMBL" id="ERN19732.1"/>
    </source>
</evidence>
<feature type="transmembrane region" description="Helical" evidence="6">
    <location>
        <begin position="214"/>
        <end position="231"/>
    </location>
</feature>
<reference evidence="10" key="1">
    <citation type="journal article" date="2013" name="Science">
        <title>The Amborella genome and the evolution of flowering plants.</title>
        <authorList>
            <consortium name="Amborella Genome Project"/>
        </authorList>
    </citation>
    <scope>NUCLEOTIDE SEQUENCE [LARGE SCALE GENOMIC DNA]</scope>
</reference>
<keyword evidence="4 6" id="KW-1133">Transmembrane helix</keyword>
<accession>U5DE78</accession>
<keyword evidence="3" id="KW-0732">Signal</keyword>
<dbReference type="EMBL" id="KI392068">
    <property type="protein sequence ID" value="ERN19732.1"/>
    <property type="molecule type" value="Genomic_DNA"/>
</dbReference>
<dbReference type="GO" id="GO:0005794">
    <property type="term" value="C:Golgi apparatus"/>
    <property type="evidence" value="ECO:0000318"/>
    <property type="project" value="GO_Central"/>
</dbReference>
<evidence type="ECO:0000256" key="3">
    <source>
        <dbReference type="ARBA" id="ARBA00022729"/>
    </source>
</evidence>
<protein>
    <submittedName>
        <fullName evidence="9">Uncharacterized protein</fullName>
    </submittedName>
</protein>
<organism evidence="9 10">
    <name type="scientific">Amborella trichopoda</name>
    <dbReference type="NCBI Taxonomy" id="13333"/>
    <lineage>
        <taxon>Eukaryota</taxon>
        <taxon>Viridiplantae</taxon>
        <taxon>Streptophyta</taxon>
        <taxon>Embryophyta</taxon>
        <taxon>Tracheophyta</taxon>
        <taxon>Spermatophyta</taxon>
        <taxon>Magnoliopsida</taxon>
        <taxon>Amborellales</taxon>
        <taxon>Amborellaceae</taxon>
        <taxon>Amborella</taxon>
    </lineage>
</organism>
<dbReference type="InterPro" id="IPR054103">
    <property type="entry name" value="CAND6-7_N"/>
</dbReference>
<feature type="transmembrane region" description="Helical" evidence="6">
    <location>
        <begin position="322"/>
        <end position="342"/>
    </location>
</feature>
<feature type="domain" description="CAND6/7 N-terminal" evidence="8">
    <location>
        <begin position="33"/>
        <end position="165"/>
    </location>
</feature>
<evidence type="ECO:0000256" key="2">
    <source>
        <dbReference type="ARBA" id="ARBA00022692"/>
    </source>
</evidence>
<feature type="transmembrane region" description="Helical" evidence="6">
    <location>
        <begin position="368"/>
        <end position="386"/>
    </location>
</feature>
<dbReference type="InterPro" id="IPR009637">
    <property type="entry name" value="GPR107/GPR108-like"/>
</dbReference>
<evidence type="ECO:0000259" key="8">
    <source>
        <dbReference type="Pfam" id="PF21904"/>
    </source>
</evidence>
<dbReference type="Pfam" id="PF06814">
    <property type="entry name" value="GOST_TM"/>
    <property type="match status" value="1"/>
</dbReference>
<dbReference type="GO" id="GO:0016020">
    <property type="term" value="C:membrane"/>
    <property type="evidence" value="ECO:0000318"/>
    <property type="project" value="GO_Central"/>
</dbReference>
<feature type="domain" description="GOST seven transmembrane" evidence="7">
    <location>
        <begin position="183"/>
        <end position="423"/>
    </location>
</feature>
<evidence type="ECO:0000256" key="5">
    <source>
        <dbReference type="ARBA" id="ARBA00023136"/>
    </source>
</evidence>
<feature type="transmembrane region" description="Helical" evidence="6">
    <location>
        <begin position="252"/>
        <end position="276"/>
    </location>
</feature>